<reference evidence="2" key="1">
    <citation type="submission" date="2021-11" db="EMBL/GenBank/DDBJ databases">
        <authorList>
            <consortium name="Genoscope - CEA"/>
            <person name="William W."/>
        </authorList>
    </citation>
    <scope>NUCLEOTIDE SEQUENCE</scope>
</reference>
<evidence type="ECO:0000313" key="2">
    <source>
        <dbReference type="EMBL" id="CAH0375797.1"/>
    </source>
</evidence>
<feature type="compositionally biased region" description="Basic and acidic residues" evidence="1">
    <location>
        <begin position="60"/>
        <end position="71"/>
    </location>
</feature>
<feature type="region of interest" description="Disordered" evidence="1">
    <location>
        <begin position="182"/>
        <end position="215"/>
    </location>
</feature>
<sequence>MSLRAARLLLQRAAPVGAQAWRRGAPALALRSAQSLRAFSDRGAPPPSDTAPARGAPPPKELEPHDWHPVVDPETQGTYYHNPMTGLVTAVGVEKPVWEPVEANGGVYWWNIDTDETTAIGEPCPALQQQPGQGGQLQQQQGFALGQPQQQGGGMMSGLGQTMAQGMAFGAGSSVAHSVMGSMFGGGSSSSHEPVDHNSGGGDDWGDGGGDDDWA</sequence>
<dbReference type="AlphaFoldDB" id="A0A8J2SWG1"/>
<protein>
    <recommendedName>
        <fullName evidence="4">WW domain-containing protein</fullName>
    </recommendedName>
</protein>
<evidence type="ECO:0008006" key="4">
    <source>
        <dbReference type="Google" id="ProtNLM"/>
    </source>
</evidence>
<feature type="region of interest" description="Disordered" evidence="1">
    <location>
        <begin position="36"/>
        <end position="78"/>
    </location>
</feature>
<dbReference type="EMBL" id="CAKKNE010000005">
    <property type="protein sequence ID" value="CAH0375797.1"/>
    <property type="molecule type" value="Genomic_DNA"/>
</dbReference>
<keyword evidence="3" id="KW-1185">Reference proteome</keyword>
<feature type="compositionally biased region" description="Acidic residues" evidence="1">
    <location>
        <begin position="204"/>
        <end position="215"/>
    </location>
</feature>
<proteinExistence type="predicted"/>
<dbReference type="OrthoDB" id="195748at2759"/>
<comment type="caution">
    <text evidence="2">The sequence shown here is derived from an EMBL/GenBank/DDBJ whole genome shotgun (WGS) entry which is preliminary data.</text>
</comment>
<dbReference type="Proteomes" id="UP000789595">
    <property type="component" value="Unassembled WGS sequence"/>
</dbReference>
<evidence type="ECO:0000256" key="1">
    <source>
        <dbReference type="SAM" id="MobiDB-lite"/>
    </source>
</evidence>
<organism evidence="2 3">
    <name type="scientific">Pelagomonas calceolata</name>
    <dbReference type="NCBI Taxonomy" id="35677"/>
    <lineage>
        <taxon>Eukaryota</taxon>
        <taxon>Sar</taxon>
        <taxon>Stramenopiles</taxon>
        <taxon>Ochrophyta</taxon>
        <taxon>Pelagophyceae</taxon>
        <taxon>Pelagomonadales</taxon>
        <taxon>Pelagomonadaceae</taxon>
        <taxon>Pelagomonas</taxon>
    </lineage>
</organism>
<feature type="compositionally biased region" description="Pro residues" evidence="1">
    <location>
        <begin position="44"/>
        <end position="59"/>
    </location>
</feature>
<evidence type="ECO:0000313" key="3">
    <source>
        <dbReference type="Proteomes" id="UP000789595"/>
    </source>
</evidence>
<accession>A0A8J2SWG1</accession>
<name>A0A8J2SWG1_9STRA</name>
<gene>
    <name evidence="2" type="ORF">PECAL_5P03440</name>
</gene>